<evidence type="ECO:0000313" key="1">
    <source>
        <dbReference type="EMBL" id="CDW25797.1"/>
    </source>
</evidence>
<organism evidence="1">
    <name type="scientific">Lepeophtheirus salmonis</name>
    <name type="common">Salmon louse</name>
    <name type="synonym">Caligus salmonis</name>
    <dbReference type="NCBI Taxonomy" id="72036"/>
    <lineage>
        <taxon>Eukaryota</taxon>
        <taxon>Metazoa</taxon>
        <taxon>Ecdysozoa</taxon>
        <taxon>Arthropoda</taxon>
        <taxon>Crustacea</taxon>
        <taxon>Multicrustacea</taxon>
        <taxon>Hexanauplia</taxon>
        <taxon>Copepoda</taxon>
        <taxon>Siphonostomatoida</taxon>
        <taxon>Caligidae</taxon>
        <taxon>Lepeophtheirus</taxon>
    </lineage>
</organism>
<protein>
    <submittedName>
        <fullName evidence="1">Uncharacterized protein</fullName>
    </submittedName>
</protein>
<reference evidence="1" key="1">
    <citation type="submission" date="2014-05" db="EMBL/GenBank/DDBJ databases">
        <authorList>
            <person name="Chronopoulou M."/>
        </authorList>
    </citation>
    <scope>NUCLEOTIDE SEQUENCE</scope>
    <source>
        <tissue evidence="1">Whole organism</tissue>
    </source>
</reference>
<dbReference type="AlphaFoldDB" id="A0A0K2TJH7"/>
<dbReference type="EMBL" id="HACA01008436">
    <property type="protein sequence ID" value="CDW25797.1"/>
    <property type="molecule type" value="Transcribed_RNA"/>
</dbReference>
<accession>A0A0K2TJH7</accession>
<proteinExistence type="predicted"/>
<name>A0A0K2TJH7_LEPSM</name>
<sequence>MSLSVEGISTFKGLWNTIKRQYDPMKDSREEQREFSSSIHSPFFEFIFSQLYFVPYSKNKSPSVFRCM</sequence>